<accession>A0A4Y8LR30</accession>
<dbReference type="SMART" id="SM00342">
    <property type="entry name" value="HTH_ARAC"/>
    <property type="match status" value="1"/>
</dbReference>
<feature type="domain" description="HTH araC/xylS-type" evidence="9">
    <location>
        <begin position="397"/>
        <end position="495"/>
    </location>
</feature>
<evidence type="ECO:0000256" key="8">
    <source>
        <dbReference type="PROSITE-ProRule" id="PRU00169"/>
    </source>
</evidence>
<dbReference type="SMART" id="SM00448">
    <property type="entry name" value="REC"/>
    <property type="match status" value="1"/>
</dbReference>
<keyword evidence="3 8" id="KW-0597">Phosphoprotein</keyword>
<dbReference type="InterPro" id="IPR001789">
    <property type="entry name" value="Sig_transdc_resp-reg_receiver"/>
</dbReference>
<dbReference type="InterPro" id="IPR041522">
    <property type="entry name" value="CdaR_GGDEF"/>
</dbReference>
<organism evidence="11 12">
    <name type="scientific">Cohnella luojiensis</name>
    <dbReference type="NCBI Taxonomy" id="652876"/>
    <lineage>
        <taxon>Bacteria</taxon>
        <taxon>Bacillati</taxon>
        <taxon>Bacillota</taxon>
        <taxon>Bacilli</taxon>
        <taxon>Bacillales</taxon>
        <taxon>Paenibacillaceae</taxon>
        <taxon>Cohnella</taxon>
    </lineage>
</organism>
<dbReference type="OrthoDB" id="384217at2"/>
<dbReference type="Pfam" id="PF00072">
    <property type="entry name" value="Response_reg"/>
    <property type="match status" value="1"/>
</dbReference>
<keyword evidence="12" id="KW-1185">Reference proteome</keyword>
<dbReference type="PANTHER" id="PTHR42713:SF3">
    <property type="entry name" value="TRANSCRIPTIONAL REGULATORY PROTEIN HPTR"/>
    <property type="match status" value="1"/>
</dbReference>
<name>A0A4Y8LR30_9BACL</name>
<evidence type="ECO:0000313" key="12">
    <source>
        <dbReference type="Proteomes" id="UP000297900"/>
    </source>
</evidence>
<proteinExistence type="predicted"/>
<keyword evidence="6" id="KW-0238">DNA-binding</keyword>
<reference evidence="11 12" key="1">
    <citation type="submission" date="2019-03" db="EMBL/GenBank/DDBJ databases">
        <title>Cohnella endophytica sp. nov., a novel endophytic bacterium isolated from bark of Sonneratia apetala.</title>
        <authorList>
            <person name="Tuo L."/>
        </authorList>
    </citation>
    <scope>NUCLEOTIDE SEQUENCE [LARGE SCALE GENOMIC DNA]</scope>
    <source>
        <strain evidence="11 12">CCTCC AB 208254</strain>
    </source>
</reference>
<dbReference type="PROSITE" id="PS01124">
    <property type="entry name" value="HTH_ARAC_FAMILY_2"/>
    <property type="match status" value="1"/>
</dbReference>
<dbReference type="SUPFAM" id="SSF46689">
    <property type="entry name" value="Homeodomain-like"/>
    <property type="match status" value="2"/>
</dbReference>
<dbReference type="PRINTS" id="PR00032">
    <property type="entry name" value="HTHARAC"/>
</dbReference>
<evidence type="ECO:0000256" key="6">
    <source>
        <dbReference type="ARBA" id="ARBA00023125"/>
    </source>
</evidence>
<keyword evidence="5" id="KW-0805">Transcription regulation</keyword>
<evidence type="ECO:0000259" key="10">
    <source>
        <dbReference type="PROSITE" id="PS50110"/>
    </source>
</evidence>
<dbReference type="PANTHER" id="PTHR42713">
    <property type="entry name" value="HISTIDINE KINASE-RELATED"/>
    <property type="match status" value="1"/>
</dbReference>
<dbReference type="PROSITE" id="PS50110">
    <property type="entry name" value="RESPONSE_REGULATORY"/>
    <property type="match status" value="1"/>
</dbReference>
<evidence type="ECO:0000256" key="1">
    <source>
        <dbReference type="ARBA" id="ARBA00004496"/>
    </source>
</evidence>
<feature type="domain" description="Response regulatory" evidence="10">
    <location>
        <begin position="3"/>
        <end position="120"/>
    </location>
</feature>
<feature type="modified residue" description="4-aspartylphosphate" evidence="8">
    <location>
        <position position="55"/>
    </location>
</feature>
<protein>
    <submittedName>
        <fullName evidence="11">Response regulator</fullName>
    </submittedName>
</protein>
<evidence type="ECO:0000256" key="4">
    <source>
        <dbReference type="ARBA" id="ARBA00023012"/>
    </source>
</evidence>
<dbReference type="RefSeq" id="WP_135153955.1">
    <property type="nucleotide sequence ID" value="NZ_SOMN01000036.1"/>
</dbReference>
<keyword evidence="4" id="KW-0902">Two-component regulatory system</keyword>
<evidence type="ECO:0000256" key="3">
    <source>
        <dbReference type="ARBA" id="ARBA00022553"/>
    </source>
</evidence>
<dbReference type="GO" id="GO:0000160">
    <property type="term" value="P:phosphorelay signal transduction system"/>
    <property type="evidence" value="ECO:0007669"/>
    <property type="project" value="UniProtKB-KW"/>
</dbReference>
<dbReference type="Pfam" id="PF17853">
    <property type="entry name" value="GGDEF_2"/>
    <property type="match status" value="1"/>
</dbReference>
<dbReference type="GO" id="GO:0003700">
    <property type="term" value="F:DNA-binding transcription factor activity"/>
    <property type="evidence" value="ECO:0007669"/>
    <property type="project" value="InterPro"/>
</dbReference>
<dbReference type="Gene3D" id="3.40.50.2300">
    <property type="match status" value="1"/>
</dbReference>
<dbReference type="EMBL" id="SOMN01000036">
    <property type="protein sequence ID" value="TFE23328.1"/>
    <property type="molecule type" value="Genomic_DNA"/>
</dbReference>
<evidence type="ECO:0000256" key="7">
    <source>
        <dbReference type="ARBA" id="ARBA00023163"/>
    </source>
</evidence>
<dbReference type="InterPro" id="IPR011006">
    <property type="entry name" value="CheY-like_superfamily"/>
</dbReference>
<sequence>MYRVLIVDDEPIIRSGLTHFIDWKQHGCEIVGQAGDGLMAKEQVALLHPDIVITDIRMSGLDGLELTEFLYVHYPYVKIIMLTGYADFSYAQSAIRFGVVDFLLKPTTNEQVIQAIGKAAELLDRERQAKGQFTLIQEKFFQDMIYGILTDLPTILGKGKEYKIDISSFSLVLFEINPLKDEGNRLPLKTIENIIKTSFQPYDGYSFPIGREKVGVVISAEREQTAGICLELIQSAESLFSLRMRAGISDRHHVLTEIHSAYQEALSAMALGSEEDNDVAIFRSDMIDQEESYQRSALVFCERIVALLEEDQLEVALQEIYSCFEIKKIFQRSVEKYKLVAIKLYLELWNHSQPSVNVIHDKIIMCDTVPQVAEALTEYIRKTVSATRIQDGNALISKSLEFIQNNYHQELSLQSIADAVYLNSSYLSKLFHKETGETVTEAITKIRMKKAMDLLTESEIKTHEIASKVGFDNPAYFSHIFKKRFGLTPKEYRASKR</sequence>
<dbReference type="CDD" id="cd17536">
    <property type="entry name" value="REC_YesN-like"/>
    <property type="match status" value="1"/>
</dbReference>
<comment type="caution">
    <text evidence="11">The sequence shown here is derived from an EMBL/GenBank/DDBJ whole genome shotgun (WGS) entry which is preliminary data.</text>
</comment>
<dbReference type="InterPro" id="IPR051552">
    <property type="entry name" value="HptR"/>
</dbReference>
<dbReference type="GO" id="GO:0043565">
    <property type="term" value="F:sequence-specific DNA binding"/>
    <property type="evidence" value="ECO:0007669"/>
    <property type="project" value="InterPro"/>
</dbReference>
<dbReference type="SUPFAM" id="SSF52172">
    <property type="entry name" value="CheY-like"/>
    <property type="match status" value="1"/>
</dbReference>
<evidence type="ECO:0000256" key="2">
    <source>
        <dbReference type="ARBA" id="ARBA00022490"/>
    </source>
</evidence>
<comment type="subcellular location">
    <subcellularLocation>
        <location evidence="1">Cytoplasm</location>
    </subcellularLocation>
</comment>
<evidence type="ECO:0000256" key="5">
    <source>
        <dbReference type="ARBA" id="ARBA00023015"/>
    </source>
</evidence>
<evidence type="ECO:0000259" key="9">
    <source>
        <dbReference type="PROSITE" id="PS01124"/>
    </source>
</evidence>
<dbReference type="InterPro" id="IPR009057">
    <property type="entry name" value="Homeodomain-like_sf"/>
</dbReference>
<dbReference type="Pfam" id="PF12833">
    <property type="entry name" value="HTH_18"/>
    <property type="match status" value="1"/>
</dbReference>
<evidence type="ECO:0000313" key="11">
    <source>
        <dbReference type="EMBL" id="TFE23328.1"/>
    </source>
</evidence>
<dbReference type="GO" id="GO:0005737">
    <property type="term" value="C:cytoplasm"/>
    <property type="evidence" value="ECO:0007669"/>
    <property type="project" value="UniProtKB-SubCell"/>
</dbReference>
<keyword evidence="2" id="KW-0963">Cytoplasm</keyword>
<gene>
    <name evidence="11" type="ORF">E2980_19680</name>
</gene>
<dbReference type="Gene3D" id="1.10.10.60">
    <property type="entry name" value="Homeodomain-like"/>
    <property type="match status" value="2"/>
</dbReference>
<keyword evidence="7" id="KW-0804">Transcription</keyword>
<dbReference type="InterPro" id="IPR020449">
    <property type="entry name" value="Tscrpt_reg_AraC-type_HTH"/>
</dbReference>
<dbReference type="Proteomes" id="UP000297900">
    <property type="component" value="Unassembled WGS sequence"/>
</dbReference>
<dbReference type="InterPro" id="IPR018060">
    <property type="entry name" value="HTH_AraC"/>
</dbReference>
<dbReference type="AlphaFoldDB" id="A0A4Y8LR30"/>